<gene>
    <name evidence="2" type="ORF">SanaruYs_21970</name>
</gene>
<proteinExistence type="predicted"/>
<comment type="caution">
    <text evidence="2">The sequence shown here is derived from an EMBL/GenBank/DDBJ whole genome shotgun (WGS) entry which is preliminary data.</text>
</comment>
<dbReference type="Pfam" id="PF14534">
    <property type="entry name" value="DUF4440"/>
    <property type="match status" value="1"/>
</dbReference>
<dbReference type="AlphaFoldDB" id="A0A401UAN0"/>
<dbReference type="OrthoDB" id="1447395at2"/>
<keyword evidence="3" id="KW-1185">Reference proteome</keyword>
<protein>
    <recommendedName>
        <fullName evidence="1">DUF4440 domain-containing protein</fullName>
    </recommendedName>
</protein>
<accession>A0A401UAN0</accession>
<name>A0A401UAN0_9BACT</name>
<feature type="domain" description="DUF4440" evidence="1">
    <location>
        <begin position="42"/>
        <end position="138"/>
    </location>
</feature>
<evidence type="ECO:0000259" key="1">
    <source>
        <dbReference type="Pfam" id="PF14534"/>
    </source>
</evidence>
<dbReference type="Gene3D" id="3.10.450.50">
    <property type="match status" value="1"/>
</dbReference>
<evidence type="ECO:0000313" key="2">
    <source>
        <dbReference type="EMBL" id="GCC51966.1"/>
    </source>
</evidence>
<dbReference type="InterPro" id="IPR032710">
    <property type="entry name" value="NTF2-like_dom_sf"/>
</dbReference>
<dbReference type="SUPFAM" id="SSF54427">
    <property type="entry name" value="NTF2-like"/>
    <property type="match status" value="1"/>
</dbReference>
<dbReference type="Proteomes" id="UP000288227">
    <property type="component" value="Unassembled WGS sequence"/>
</dbReference>
<dbReference type="EMBL" id="BHXQ01000004">
    <property type="protein sequence ID" value="GCC51966.1"/>
    <property type="molecule type" value="Genomic_DNA"/>
</dbReference>
<dbReference type="InterPro" id="IPR027843">
    <property type="entry name" value="DUF4440"/>
</dbReference>
<evidence type="ECO:0000313" key="3">
    <source>
        <dbReference type="Proteomes" id="UP000288227"/>
    </source>
</evidence>
<dbReference type="PROSITE" id="PS51257">
    <property type="entry name" value="PROKAR_LIPOPROTEIN"/>
    <property type="match status" value="1"/>
</dbReference>
<dbReference type="RefSeq" id="WP_127122623.1">
    <property type="nucleotide sequence ID" value="NZ_BHXQ01000004.1"/>
</dbReference>
<organism evidence="2 3">
    <name type="scientific">Chryseotalea sanaruensis</name>
    <dbReference type="NCBI Taxonomy" id="2482724"/>
    <lineage>
        <taxon>Bacteria</taxon>
        <taxon>Pseudomonadati</taxon>
        <taxon>Bacteroidota</taxon>
        <taxon>Cytophagia</taxon>
        <taxon>Cytophagales</taxon>
        <taxon>Chryseotaleaceae</taxon>
        <taxon>Chryseotalea</taxon>
    </lineage>
</organism>
<reference evidence="2 3" key="1">
    <citation type="submission" date="2018-11" db="EMBL/GenBank/DDBJ databases">
        <title>Chryseotalea sanarue gen. nov., sp., nov., a member of the family Cytophagaceae, isolated from a brackish lake in Hamamatsu Japan.</title>
        <authorList>
            <person name="Maejima Y."/>
            <person name="Iino T."/>
            <person name="Muraguchi Y."/>
            <person name="Fukuda K."/>
            <person name="Ohkuma M."/>
            <person name="Moriuchi R."/>
            <person name="Dohra H."/>
            <person name="Kimbara K."/>
            <person name="Shintani M."/>
        </authorList>
    </citation>
    <scope>NUCLEOTIDE SEQUENCE [LARGE SCALE GENOMIC DNA]</scope>
    <source>
        <strain evidence="2 3">Ys</strain>
    </source>
</reference>
<sequence length="149" mass="16916">MKMKMLLIALISLSACQKPSQQADKIVSEDDVKTLKDLKQVEWPKAYAQHDTILLNRILADDFLLIDADGNWFTKQDELDWIKTNATQNDSFYYEIKRLDILANGTAIVCDTGHIWKDSVLSTYQSSNILIKQDSIWKAVQSHVSGVKG</sequence>